<organism evidence="1 2">
    <name type="scientific">Kaustia mangrovi</name>
    <dbReference type="NCBI Taxonomy" id="2593653"/>
    <lineage>
        <taxon>Bacteria</taxon>
        <taxon>Pseudomonadati</taxon>
        <taxon>Pseudomonadota</taxon>
        <taxon>Alphaproteobacteria</taxon>
        <taxon>Hyphomicrobiales</taxon>
        <taxon>Parvibaculaceae</taxon>
        <taxon>Kaustia</taxon>
    </lineage>
</organism>
<protein>
    <submittedName>
        <fullName evidence="1">Uncharacterized protein</fullName>
    </submittedName>
</protein>
<sequence length="166" mass="18784">MGHPAPLSIILDHCTLFMAKQCWPDGFNVGPDAPSSYKALVREHDKYGFITVFDGGSDHTIFGSPETNIAFRAWHDWCHLHLGADFSSEGEAAAAALQIKHLRQYGREHFIPPAAIDHAALLIDAEVNGQNRYYQKHKKYVKDQRSFAMLYLTNPEHALSIIWHED</sequence>
<name>A0A7S8C7S4_9HYPH</name>
<keyword evidence="2" id="KW-1185">Reference proteome</keyword>
<accession>A0A7S8C7S4</accession>
<dbReference type="AlphaFoldDB" id="A0A7S8C7S4"/>
<proteinExistence type="predicted"/>
<gene>
    <name evidence="1" type="ORF">HW532_20990</name>
</gene>
<dbReference type="Proteomes" id="UP000593594">
    <property type="component" value="Chromosome"/>
</dbReference>
<dbReference type="KEGG" id="kmn:HW532_20990"/>
<reference evidence="1 2" key="1">
    <citation type="submission" date="2020-06" db="EMBL/GenBank/DDBJ databases">
        <title>Genome sequence of 2 isolates from Red Sea Mangroves.</title>
        <authorList>
            <person name="Sefrji F."/>
            <person name="Michoud G."/>
            <person name="Merlino G."/>
            <person name="Daffonchio D."/>
        </authorList>
    </citation>
    <scope>NUCLEOTIDE SEQUENCE [LARGE SCALE GENOMIC DNA]</scope>
    <source>
        <strain evidence="1 2">R1DC25</strain>
    </source>
</reference>
<dbReference type="EMBL" id="CP058214">
    <property type="protein sequence ID" value="QPC44957.1"/>
    <property type="molecule type" value="Genomic_DNA"/>
</dbReference>
<evidence type="ECO:0000313" key="2">
    <source>
        <dbReference type="Proteomes" id="UP000593594"/>
    </source>
</evidence>
<evidence type="ECO:0000313" key="1">
    <source>
        <dbReference type="EMBL" id="QPC44957.1"/>
    </source>
</evidence>
<dbReference type="RefSeq" id="WP_213162330.1">
    <property type="nucleotide sequence ID" value="NZ_CP058214.1"/>
</dbReference>